<evidence type="ECO:0000259" key="8">
    <source>
        <dbReference type="PROSITE" id="PS50110"/>
    </source>
</evidence>
<dbReference type="Gene3D" id="1.10.10.10">
    <property type="entry name" value="Winged helix-like DNA-binding domain superfamily/Winged helix DNA-binding domain"/>
    <property type="match status" value="1"/>
</dbReference>
<dbReference type="GeneID" id="300996668"/>
<feature type="domain" description="OmpR/PhoB-type" evidence="9">
    <location>
        <begin position="134"/>
        <end position="232"/>
    </location>
</feature>
<dbReference type="InterPro" id="IPR016032">
    <property type="entry name" value="Sig_transdc_resp-reg_C-effctor"/>
</dbReference>
<dbReference type="STRING" id="57704.SAMN04489793_5091"/>
<evidence type="ECO:0000256" key="4">
    <source>
        <dbReference type="ARBA" id="ARBA00023125"/>
    </source>
</evidence>
<dbReference type="CDD" id="cd00383">
    <property type="entry name" value="trans_reg_C"/>
    <property type="match status" value="1"/>
</dbReference>
<dbReference type="SUPFAM" id="SSF46894">
    <property type="entry name" value="C-terminal effector domain of the bipartite response regulators"/>
    <property type="match status" value="1"/>
</dbReference>
<dbReference type="EMBL" id="FNSA01000003">
    <property type="protein sequence ID" value="SED50107.1"/>
    <property type="molecule type" value="Genomic_DNA"/>
</dbReference>
<evidence type="ECO:0000313" key="10">
    <source>
        <dbReference type="EMBL" id="SED50107.1"/>
    </source>
</evidence>
<dbReference type="GO" id="GO:0005829">
    <property type="term" value="C:cytosol"/>
    <property type="evidence" value="ECO:0007669"/>
    <property type="project" value="TreeGrafter"/>
</dbReference>
<dbReference type="GO" id="GO:0000156">
    <property type="term" value="F:phosphorelay response regulator activity"/>
    <property type="evidence" value="ECO:0007669"/>
    <property type="project" value="TreeGrafter"/>
</dbReference>
<evidence type="ECO:0000256" key="2">
    <source>
        <dbReference type="ARBA" id="ARBA00023012"/>
    </source>
</evidence>
<dbReference type="Gene3D" id="3.40.50.2300">
    <property type="match status" value="1"/>
</dbReference>
<name>A0A1H5B6S4_TSUTY</name>
<dbReference type="OrthoDB" id="4527530at2"/>
<dbReference type="InterPro" id="IPR001867">
    <property type="entry name" value="OmpR/PhoB-type_DNA-bd"/>
</dbReference>
<sequence length="232" mass="24732">MQILFLTPPAGNQARRGADALRMLGHQVTESTLSSPAAAPALAAADAVVVASDGAAGTDACREVRRATGAPLLVLASRHDEVDTITDLAVGADDVVALPVSAREIDARLRAILRRSRTTGSACTLSCGTHEASGSEIVVEPSGLRIDARRQTVTREGEQIPLTATEFRLLIALAERRGVPQSRESLLTLAWGHGFHGKSRIVDNAVQRLRGKIDTPAWRHVHSVRGFGYVLR</sequence>
<dbReference type="InterPro" id="IPR039420">
    <property type="entry name" value="WalR-like"/>
</dbReference>
<feature type="DNA-binding region" description="OmpR/PhoB-type" evidence="7">
    <location>
        <begin position="134"/>
        <end position="232"/>
    </location>
</feature>
<dbReference type="SUPFAM" id="SSF52172">
    <property type="entry name" value="CheY-like"/>
    <property type="match status" value="1"/>
</dbReference>
<keyword evidence="5" id="KW-0804">Transcription</keyword>
<keyword evidence="4 7" id="KW-0238">DNA-binding</keyword>
<dbReference type="PANTHER" id="PTHR48111:SF21">
    <property type="entry name" value="DNA-BINDING DUAL MASTER TRANSCRIPTIONAL REGULATOR RPAA"/>
    <property type="match status" value="1"/>
</dbReference>
<protein>
    <submittedName>
        <fullName evidence="10">DNA-binding response regulator, OmpR family, contains REC and winged-helix (WHTH) domain</fullName>
    </submittedName>
</protein>
<accession>A0A1H5B6S4</accession>
<organism evidence="10 11">
    <name type="scientific">Tsukamurella tyrosinosolvens</name>
    <dbReference type="NCBI Taxonomy" id="57704"/>
    <lineage>
        <taxon>Bacteria</taxon>
        <taxon>Bacillati</taxon>
        <taxon>Actinomycetota</taxon>
        <taxon>Actinomycetes</taxon>
        <taxon>Mycobacteriales</taxon>
        <taxon>Tsukamurellaceae</taxon>
        <taxon>Tsukamurella</taxon>
    </lineage>
</organism>
<evidence type="ECO:0000256" key="5">
    <source>
        <dbReference type="ARBA" id="ARBA00023163"/>
    </source>
</evidence>
<dbReference type="GO" id="GO:0006355">
    <property type="term" value="P:regulation of DNA-templated transcription"/>
    <property type="evidence" value="ECO:0007669"/>
    <property type="project" value="InterPro"/>
</dbReference>
<dbReference type="InterPro" id="IPR011006">
    <property type="entry name" value="CheY-like_superfamily"/>
</dbReference>
<dbReference type="InterPro" id="IPR001789">
    <property type="entry name" value="Sig_transdc_resp-reg_receiver"/>
</dbReference>
<evidence type="ECO:0000313" key="11">
    <source>
        <dbReference type="Proteomes" id="UP000182241"/>
    </source>
</evidence>
<reference evidence="11" key="1">
    <citation type="submission" date="2016-10" db="EMBL/GenBank/DDBJ databases">
        <authorList>
            <person name="Varghese N."/>
            <person name="Submissions S."/>
        </authorList>
    </citation>
    <scope>NUCLEOTIDE SEQUENCE [LARGE SCALE GENOMIC DNA]</scope>
    <source>
        <strain evidence="11">DSM 44234</strain>
    </source>
</reference>
<feature type="domain" description="Response regulatory" evidence="8">
    <location>
        <begin position="1"/>
        <end position="113"/>
    </location>
</feature>
<keyword evidence="11" id="KW-1185">Reference proteome</keyword>
<dbReference type="Pfam" id="PF00486">
    <property type="entry name" value="Trans_reg_C"/>
    <property type="match status" value="1"/>
</dbReference>
<dbReference type="GO" id="GO:0000976">
    <property type="term" value="F:transcription cis-regulatory region binding"/>
    <property type="evidence" value="ECO:0007669"/>
    <property type="project" value="TreeGrafter"/>
</dbReference>
<keyword evidence="2" id="KW-0902">Two-component regulatory system</keyword>
<dbReference type="Proteomes" id="UP000182241">
    <property type="component" value="Unassembled WGS sequence"/>
</dbReference>
<evidence type="ECO:0000256" key="1">
    <source>
        <dbReference type="ARBA" id="ARBA00022553"/>
    </source>
</evidence>
<evidence type="ECO:0000259" key="9">
    <source>
        <dbReference type="PROSITE" id="PS51755"/>
    </source>
</evidence>
<dbReference type="SMART" id="SM00862">
    <property type="entry name" value="Trans_reg_C"/>
    <property type="match status" value="1"/>
</dbReference>
<dbReference type="PANTHER" id="PTHR48111">
    <property type="entry name" value="REGULATOR OF RPOS"/>
    <property type="match status" value="1"/>
</dbReference>
<dbReference type="PROSITE" id="PS51755">
    <property type="entry name" value="OMPR_PHOB"/>
    <property type="match status" value="1"/>
</dbReference>
<dbReference type="PROSITE" id="PS50110">
    <property type="entry name" value="RESPONSE_REGULATORY"/>
    <property type="match status" value="1"/>
</dbReference>
<keyword evidence="1 6" id="KW-0597">Phosphoprotein</keyword>
<dbReference type="InterPro" id="IPR036388">
    <property type="entry name" value="WH-like_DNA-bd_sf"/>
</dbReference>
<proteinExistence type="predicted"/>
<dbReference type="RefSeq" id="WP_068523026.1">
    <property type="nucleotide sequence ID" value="NZ_CBDRGN010000002.1"/>
</dbReference>
<dbReference type="GO" id="GO:0032993">
    <property type="term" value="C:protein-DNA complex"/>
    <property type="evidence" value="ECO:0007669"/>
    <property type="project" value="TreeGrafter"/>
</dbReference>
<gene>
    <name evidence="10" type="ORF">SAMN04489793_5091</name>
</gene>
<evidence type="ECO:0000256" key="3">
    <source>
        <dbReference type="ARBA" id="ARBA00023015"/>
    </source>
</evidence>
<dbReference type="AlphaFoldDB" id="A0A1H5B6S4"/>
<feature type="modified residue" description="4-aspartylphosphate" evidence="6">
    <location>
        <position position="46"/>
    </location>
</feature>
<evidence type="ECO:0000256" key="7">
    <source>
        <dbReference type="PROSITE-ProRule" id="PRU01091"/>
    </source>
</evidence>
<evidence type="ECO:0000256" key="6">
    <source>
        <dbReference type="PROSITE-ProRule" id="PRU00169"/>
    </source>
</evidence>
<keyword evidence="3" id="KW-0805">Transcription regulation</keyword>